<evidence type="ECO:0000313" key="5">
    <source>
        <dbReference type="Proteomes" id="UP000663852"/>
    </source>
</evidence>
<dbReference type="AlphaFoldDB" id="A0A813XGW2"/>
<evidence type="ECO:0000313" key="3">
    <source>
        <dbReference type="EMBL" id="CAF1007702.1"/>
    </source>
</evidence>
<sequence length="339" mass="38137">MQPSPFANPTTSSPSPPWMTANNANMVNNNSNFWSSGGFRKRKAAVSDLDEKANQKMFVTEEKMVKEMQTLSLELATLNNSPPVTEELVEIDRPQNEVVQENDLSDDDDDKDKNENMEQTRFELHKLLKDSLKKDDLQDRLLSKLCEIERRKFTMQLVPYMPIHPAQLNSENATSDDKSQDDDEDELIENSSVVISEEAKNENDDYQFKIPSIPTPYTVEEPCDNTRKRPSAMKRSYSQSNQSNSNLSVTELKHDVNEQSSTSQLPSAYFIVEPTVTPSCQTSSSTSSSSLSTNDLSVRITEFVENPTAPIEFTSATEDDDVDMQSIASSDTGDRMDDD</sequence>
<evidence type="ECO:0000313" key="4">
    <source>
        <dbReference type="Proteomes" id="UP000663828"/>
    </source>
</evidence>
<feature type="compositionally biased region" description="Acidic residues" evidence="1">
    <location>
        <begin position="179"/>
        <end position="188"/>
    </location>
</feature>
<feature type="compositionally biased region" description="Low complexity" evidence="1">
    <location>
        <begin position="236"/>
        <end position="247"/>
    </location>
</feature>
<dbReference type="Proteomes" id="UP000663852">
    <property type="component" value="Unassembled WGS sequence"/>
</dbReference>
<dbReference type="OrthoDB" id="10046797at2759"/>
<dbReference type="EMBL" id="CAJNOR010000789">
    <property type="protein sequence ID" value="CAF1007702.1"/>
    <property type="molecule type" value="Genomic_DNA"/>
</dbReference>
<dbReference type="EMBL" id="CAJNOJ010000026">
    <property type="protein sequence ID" value="CAF0868041.1"/>
    <property type="molecule type" value="Genomic_DNA"/>
</dbReference>
<dbReference type="Proteomes" id="UP000663828">
    <property type="component" value="Unassembled WGS sequence"/>
</dbReference>
<evidence type="ECO:0000313" key="2">
    <source>
        <dbReference type="EMBL" id="CAF0868041.1"/>
    </source>
</evidence>
<name>A0A813XGW2_ADIRI</name>
<protein>
    <submittedName>
        <fullName evidence="2">Uncharacterized protein</fullName>
    </submittedName>
</protein>
<comment type="caution">
    <text evidence="2">The sequence shown here is derived from an EMBL/GenBank/DDBJ whole genome shotgun (WGS) entry which is preliminary data.</text>
</comment>
<accession>A0A813XGW2</accession>
<feature type="region of interest" description="Disordered" evidence="1">
    <location>
        <begin position="1"/>
        <end position="24"/>
    </location>
</feature>
<proteinExistence type="predicted"/>
<evidence type="ECO:0000256" key="1">
    <source>
        <dbReference type="SAM" id="MobiDB-lite"/>
    </source>
</evidence>
<keyword evidence="4" id="KW-1185">Reference proteome</keyword>
<gene>
    <name evidence="2" type="ORF">EDS130_LOCUS8143</name>
    <name evidence="3" type="ORF">XAT740_LOCUS13552</name>
</gene>
<feature type="region of interest" description="Disordered" evidence="1">
    <location>
        <begin position="306"/>
        <end position="339"/>
    </location>
</feature>
<feature type="region of interest" description="Disordered" evidence="1">
    <location>
        <begin position="165"/>
        <end position="247"/>
    </location>
</feature>
<feature type="compositionally biased region" description="Basic and acidic residues" evidence="1">
    <location>
        <begin position="197"/>
        <end position="207"/>
    </location>
</feature>
<feature type="region of interest" description="Disordered" evidence="1">
    <location>
        <begin position="88"/>
        <end position="114"/>
    </location>
</feature>
<feature type="compositionally biased region" description="Low complexity" evidence="1">
    <location>
        <begin position="1"/>
        <end position="13"/>
    </location>
</feature>
<reference evidence="2" key="1">
    <citation type="submission" date="2021-02" db="EMBL/GenBank/DDBJ databases">
        <authorList>
            <person name="Nowell W R."/>
        </authorList>
    </citation>
    <scope>NUCLEOTIDE SEQUENCE</scope>
</reference>
<organism evidence="2 5">
    <name type="scientific">Adineta ricciae</name>
    <name type="common">Rotifer</name>
    <dbReference type="NCBI Taxonomy" id="249248"/>
    <lineage>
        <taxon>Eukaryota</taxon>
        <taxon>Metazoa</taxon>
        <taxon>Spiralia</taxon>
        <taxon>Gnathifera</taxon>
        <taxon>Rotifera</taxon>
        <taxon>Eurotatoria</taxon>
        <taxon>Bdelloidea</taxon>
        <taxon>Adinetida</taxon>
        <taxon>Adinetidae</taxon>
        <taxon>Adineta</taxon>
    </lineage>
</organism>